<evidence type="ECO:0000256" key="5">
    <source>
        <dbReference type="SAM" id="MobiDB-lite"/>
    </source>
</evidence>
<evidence type="ECO:0000256" key="1">
    <source>
        <dbReference type="ARBA" id="ARBA00022723"/>
    </source>
</evidence>
<dbReference type="Proteomes" id="UP000811246">
    <property type="component" value="Chromosome 3"/>
</dbReference>
<dbReference type="PROSITE" id="PS00518">
    <property type="entry name" value="ZF_RING_1"/>
    <property type="match status" value="1"/>
</dbReference>
<proteinExistence type="predicted"/>
<dbReference type="InterPro" id="IPR044592">
    <property type="entry name" value="RING1A/B"/>
</dbReference>
<evidence type="ECO:0000259" key="6">
    <source>
        <dbReference type="PROSITE" id="PS50089"/>
    </source>
</evidence>
<feature type="compositionally biased region" description="Acidic residues" evidence="5">
    <location>
        <begin position="290"/>
        <end position="299"/>
    </location>
</feature>
<comment type="caution">
    <text evidence="7">The sequence shown here is derived from an EMBL/GenBank/DDBJ whole genome shotgun (WGS) entry which is preliminary data.</text>
</comment>
<feature type="compositionally biased region" description="Acidic residues" evidence="5">
    <location>
        <begin position="113"/>
        <end position="123"/>
    </location>
</feature>
<dbReference type="AlphaFoldDB" id="A0A922FHS2"/>
<feature type="compositionally biased region" description="Basic and acidic residues" evidence="5">
    <location>
        <begin position="300"/>
        <end position="314"/>
    </location>
</feature>
<organism evidence="7 8">
    <name type="scientific">Carya illinoinensis</name>
    <name type="common">Pecan</name>
    <dbReference type="NCBI Taxonomy" id="32201"/>
    <lineage>
        <taxon>Eukaryota</taxon>
        <taxon>Viridiplantae</taxon>
        <taxon>Streptophyta</taxon>
        <taxon>Embryophyta</taxon>
        <taxon>Tracheophyta</taxon>
        <taxon>Spermatophyta</taxon>
        <taxon>Magnoliopsida</taxon>
        <taxon>eudicotyledons</taxon>
        <taxon>Gunneridae</taxon>
        <taxon>Pentapetalae</taxon>
        <taxon>rosids</taxon>
        <taxon>fabids</taxon>
        <taxon>Fagales</taxon>
        <taxon>Juglandaceae</taxon>
        <taxon>Carya</taxon>
    </lineage>
</organism>
<dbReference type="PROSITE" id="PS50089">
    <property type="entry name" value="ZF_RING_2"/>
    <property type="match status" value="1"/>
</dbReference>
<feature type="compositionally biased region" description="Acidic residues" evidence="5">
    <location>
        <begin position="29"/>
        <end position="96"/>
    </location>
</feature>
<keyword evidence="2 4" id="KW-0863">Zinc-finger</keyword>
<evidence type="ECO:0000313" key="7">
    <source>
        <dbReference type="EMBL" id="KAG6722641.1"/>
    </source>
</evidence>
<feature type="domain" description="RING-type" evidence="6">
    <location>
        <begin position="150"/>
        <end position="190"/>
    </location>
</feature>
<reference evidence="7" key="1">
    <citation type="submission" date="2021-01" db="EMBL/GenBank/DDBJ databases">
        <authorList>
            <person name="Lovell J.T."/>
            <person name="Bentley N."/>
            <person name="Bhattarai G."/>
            <person name="Jenkins J.W."/>
            <person name="Sreedasyam A."/>
            <person name="Alarcon Y."/>
            <person name="Bock C."/>
            <person name="Boston L."/>
            <person name="Carlson J."/>
            <person name="Cervantes K."/>
            <person name="Clermont K."/>
            <person name="Krom N."/>
            <person name="Kubenka K."/>
            <person name="Mamidi S."/>
            <person name="Mattison C."/>
            <person name="Monteros M."/>
            <person name="Pisani C."/>
            <person name="Plott C."/>
            <person name="Rajasekar S."/>
            <person name="Rhein H.S."/>
            <person name="Rohla C."/>
            <person name="Song M."/>
            <person name="Hilaire R.S."/>
            <person name="Shu S."/>
            <person name="Wells L."/>
            <person name="Wang X."/>
            <person name="Webber J."/>
            <person name="Heerema R.J."/>
            <person name="Klein P."/>
            <person name="Conner P."/>
            <person name="Grauke L."/>
            <person name="Grimwood J."/>
            <person name="Schmutz J."/>
            <person name="Randall J.J."/>
        </authorList>
    </citation>
    <scope>NUCLEOTIDE SEQUENCE</scope>
    <source>
        <tissue evidence="7">Leaf</tissue>
    </source>
</reference>
<evidence type="ECO:0000313" key="8">
    <source>
        <dbReference type="Proteomes" id="UP000811246"/>
    </source>
</evidence>
<dbReference type="GO" id="GO:0008270">
    <property type="term" value="F:zinc ion binding"/>
    <property type="evidence" value="ECO:0007669"/>
    <property type="project" value="UniProtKB-KW"/>
</dbReference>
<name>A0A922FHS2_CARIL</name>
<dbReference type="PANTHER" id="PTHR46537:SF1">
    <property type="entry name" value="E3 UBIQUITIN-PROTEIN LIGASE RING1B-RELATED"/>
    <property type="match status" value="1"/>
</dbReference>
<dbReference type="InterPro" id="IPR017907">
    <property type="entry name" value="Znf_RING_CS"/>
</dbReference>
<dbReference type="SMART" id="SM00184">
    <property type="entry name" value="RING"/>
    <property type="match status" value="1"/>
</dbReference>
<keyword evidence="3" id="KW-0862">Zinc</keyword>
<dbReference type="InterPro" id="IPR001841">
    <property type="entry name" value="Znf_RING"/>
</dbReference>
<accession>A0A922FHS2</accession>
<feature type="compositionally biased region" description="Basic residues" evidence="5">
    <location>
        <begin position="274"/>
        <end position="283"/>
    </location>
</feature>
<gene>
    <name evidence="7" type="ORF">I3842_03G170800</name>
</gene>
<protein>
    <recommendedName>
        <fullName evidence="6">RING-type domain-containing protein</fullName>
    </recommendedName>
</protein>
<evidence type="ECO:0000256" key="3">
    <source>
        <dbReference type="ARBA" id="ARBA00022833"/>
    </source>
</evidence>
<evidence type="ECO:0000256" key="4">
    <source>
        <dbReference type="PROSITE-ProRule" id="PRU00175"/>
    </source>
</evidence>
<feature type="compositionally biased region" description="Low complexity" evidence="5">
    <location>
        <begin position="324"/>
        <end position="336"/>
    </location>
</feature>
<feature type="region of interest" description="Disordered" evidence="5">
    <location>
        <begin position="1"/>
        <end position="134"/>
    </location>
</feature>
<feature type="region of interest" description="Disordered" evidence="5">
    <location>
        <begin position="271"/>
        <end position="339"/>
    </location>
</feature>
<keyword evidence="1" id="KW-0479">Metal-binding</keyword>
<dbReference type="EMBL" id="CM031827">
    <property type="protein sequence ID" value="KAG6722641.1"/>
    <property type="molecule type" value="Genomic_DNA"/>
</dbReference>
<dbReference type="CDD" id="cd16531">
    <property type="entry name" value="RING-HC_RING1-like"/>
    <property type="match status" value="1"/>
</dbReference>
<dbReference type="Pfam" id="PF13923">
    <property type="entry name" value="zf-C3HC4_2"/>
    <property type="match status" value="1"/>
</dbReference>
<sequence>MPAQKRSLSENLDDEEPHHQLTKQSRSEPEDEDDVEKEGEGEEGEEQDEEKEVDEEDEEEVGGGGGGEEDEEAEEEEEDEEEEEEEEEEEGDDDEAEVKQPHQQQMLHQQKEEDNEDEAEDSEGSPSSVSQEKPEFVFVRLTDIRKDVQCPICLGIIKKTRTVMECLHRFCRECIDKSMRMGNNECPACRTHCASRRSLRDDPNYDALIAALYPDIDKYEAEELAFHEEERTRNKQIQASIAQIFQRQSEALVKRRTGKDTAGPFMTRLQRSSRIAHSRRRNCRGIELQGSEDNEDENDNKDSSSADERCTEVRQKRRKRRAGIRSSLPSSSAANSDVGCAENDLDVSRENRGISPGLVWNSEMLAWGRAGTRSHTRYGNASSCSSRSAQNARLSKLVDYLRSLEENNDEMFISCLFPWTRKRQVCSTHTFAVGQVCLLNTYVNTLLTGRL</sequence>
<dbReference type="PANTHER" id="PTHR46537">
    <property type="entry name" value="OS11G0578200 PROTEIN"/>
    <property type="match status" value="1"/>
</dbReference>
<evidence type="ECO:0000256" key="2">
    <source>
        <dbReference type="ARBA" id="ARBA00022771"/>
    </source>
</evidence>